<reference evidence="3" key="1">
    <citation type="submission" date="2016-10" db="EMBL/GenBank/DDBJ databases">
        <authorList>
            <person name="Varghese N."/>
            <person name="Submissions S."/>
        </authorList>
    </citation>
    <scope>NUCLEOTIDE SEQUENCE [LARGE SCALE GENOMIC DNA]</scope>
    <source>
        <strain evidence="3">IBRC-M 10761</strain>
    </source>
</reference>
<proteinExistence type="predicted"/>
<evidence type="ECO:0000313" key="3">
    <source>
        <dbReference type="Proteomes" id="UP000199403"/>
    </source>
</evidence>
<keyword evidence="3" id="KW-1185">Reference proteome</keyword>
<name>A0A1H7A4F7_9BACT</name>
<dbReference type="OrthoDB" id="1454687at2"/>
<dbReference type="Pfam" id="PF13586">
    <property type="entry name" value="DDE_Tnp_1_2"/>
    <property type="match status" value="1"/>
</dbReference>
<organism evidence="2 3">
    <name type="scientific">Cyclobacterium xiamenense</name>
    <dbReference type="NCBI Taxonomy" id="1297121"/>
    <lineage>
        <taxon>Bacteria</taxon>
        <taxon>Pseudomonadati</taxon>
        <taxon>Bacteroidota</taxon>
        <taxon>Cytophagia</taxon>
        <taxon>Cytophagales</taxon>
        <taxon>Cyclobacteriaceae</taxon>
        <taxon>Cyclobacterium</taxon>
    </lineage>
</organism>
<sequence>MDVTSQKNYILRSLFYPEKVSVDKLYATRQNRKWLYERGIKISAKPLGRPSAKAVENHISPGERNPIEGLFGRAKTAYGMDRIRTMLARTSESRMASIILVLKSVCWIFSQLKIVVTQKKDGLLFRTLVHKWPTFFLGFNKVTQQE</sequence>
<dbReference type="AlphaFoldDB" id="A0A1H7A4F7"/>
<evidence type="ECO:0000259" key="1">
    <source>
        <dbReference type="Pfam" id="PF13586"/>
    </source>
</evidence>
<accession>A0A1H7A4F7</accession>
<dbReference type="EMBL" id="FNZH01000006">
    <property type="protein sequence ID" value="SEJ60543.1"/>
    <property type="molecule type" value="Genomic_DNA"/>
</dbReference>
<protein>
    <submittedName>
        <fullName evidence="2">Transposase DDE domain-containing protein</fullName>
    </submittedName>
</protein>
<dbReference type="RefSeq" id="WP_092176924.1">
    <property type="nucleotide sequence ID" value="NZ_FNZH01000006.1"/>
</dbReference>
<evidence type="ECO:0000313" key="2">
    <source>
        <dbReference type="EMBL" id="SEJ60543.1"/>
    </source>
</evidence>
<dbReference type="STRING" id="1416801.SAMN05192553_1068"/>
<feature type="domain" description="Transposase DDE" evidence="1">
    <location>
        <begin position="20"/>
        <end position="101"/>
    </location>
</feature>
<gene>
    <name evidence="2" type="ORF">SAMN05192553_1068</name>
</gene>
<dbReference type="InterPro" id="IPR025668">
    <property type="entry name" value="Tnp_DDE_dom"/>
</dbReference>
<dbReference type="Proteomes" id="UP000199403">
    <property type="component" value="Unassembled WGS sequence"/>
</dbReference>